<dbReference type="Gene3D" id="3.30.2130.10">
    <property type="entry name" value="VC0802-like"/>
    <property type="match status" value="1"/>
</dbReference>
<gene>
    <name evidence="2" type="ORF">Msub_10546</name>
</gene>
<reference evidence="2 3" key="1">
    <citation type="submission" date="2015-06" db="EMBL/GenBank/DDBJ databases">
        <title>Marinobacter subterrani, a genetically tractable neutrophilic iron-oxidizing strain isolated from the Soudan Iron Mine.</title>
        <authorList>
            <person name="Bonis B.M."/>
            <person name="Gralnick J.A."/>
        </authorList>
    </citation>
    <scope>NUCLEOTIDE SEQUENCE [LARGE SCALE GENOMIC DNA]</scope>
    <source>
        <strain evidence="2 3">JG233</strain>
    </source>
</reference>
<protein>
    <recommendedName>
        <fullName evidence="1">DUF2241 domain-containing protein</fullName>
    </recommendedName>
</protein>
<dbReference type="PANTHER" id="PTHR39199:SF1">
    <property type="entry name" value="BLR5128 PROTEIN"/>
    <property type="match status" value="1"/>
</dbReference>
<proteinExistence type="predicted"/>
<dbReference type="InterPro" id="IPR018717">
    <property type="entry name" value="DUF2241"/>
</dbReference>
<dbReference type="AlphaFoldDB" id="A0A0J7J774"/>
<evidence type="ECO:0000313" key="2">
    <source>
        <dbReference type="EMBL" id="KMQ74363.1"/>
    </source>
</evidence>
<dbReference type="STRING" id="1658765.Msub_10546"/>
<name>A0A0J7J774_9GAMM</name>
<accession>A0A0J7J774</accession>
<dbReference type="PANTHER" id="PTHR39199">
    <property type="entry name" value="BLR5128 PROTEIN"/>
    <property type="match status" value="1"/>
</dbReference>
<evidence type="ECO:0000259" key="1">
    <source>
        <dbReference type="Pfam" id="PF10000"/>
    </source>
</evidence>
<dbReference type="OrthoDB" id="517867at2"/>
<sequence length="136" mass="15129">MMRSQFLQDLIKQLSPKLDSTTYVYCTVPKAKYGELEHLKPLVSIAELEGLTLVIPLEQAKAEGLDYYRIFRRITLEGHSSLEALGLTSVVTSLLAERGITTNVIAGFYHDHMFVPSDRSDEAMKALKELASNPSG</sequence>
<dbReference type="InterPro" id="IPR045865">
    <property type="entry name" value="ACT-like_dom_sf"/>
</dbReference>
<dbReference type="Proteomes" id="UP000036102">
    <property type="component" value="Unassembled WGS sequence"/>
</dbReference>
<organism evidence="2 3">
    <name type="scientific">Marinobacter subterrani</name>
    <dbReference type="NCBI Taxonomy" id="1658765"/>
    <lineage>
        <taxon>Bacteria</taxon>
        <taxon>Pseudomonadati</taxon>
        <taxon>Pseudomonadota</taxon>
        <taxon>Gammaproteobacteria</taxon>
        <taxon>Pseudomonadales</taxon>
        <taxon>Marinobacteraceae</taxon>
        <taxon>Marinobacter</taxon>
    </lineage>
</organism>
<comment type="caution">
    <text evidence="2">The sequence shown here is derived from an EMBL/GenBank/DDBJ whole genome shotgun (WGS) entry which is preliminary data.</text>
</comment>
<dbReference type="RefSeq" id="WP_048494585.1">
    <property type="nucleotide sequence ID" value="NZ_LFBU01000001.1"/>
</dbReference>
<feature type="domain" description="DUF2241" evidence="1">
    <location>
        <begin position="7"/>
        <end position="72"/>
    </location>
</feature>
<evidence type="ECO:0000313" key="3">
    <source>
        <dbReference type="Proteomes" id="UP000036102"/>
    </source>
</evidence>
<keyword evidence="3" id="KW-1185">Reference proteome</keyword>
<dbReference type="PATRIC" id="fig|1658765.3.peg.537"/>
<dbReference type="EMBL" id="LFBU01000001">
    <property type="protein sequence ID" value="KMQ74363.1"/>
    <property type="molecule type" value="Genomic_DNA"/>
</dbReference>
<dbReference type="SUPFAM" id="SSF55021">
    <property type="entry name" value="ACT-like"/>
    <property type="match status" value="2"/>
</dbReference>
<dbReference type="Pfam" id="PF10000">
    <property type="entry name" value="ACT_3"/>
    <property type="match status" value="1"/>
</dbReference>